<sequence length="223" mass="24428">MTAMTDTITRQVLEQVKRAMEAMNSARPLPQFDYVLPPNVSLPTGRTTYCLLVVQSGSGRCLGRTRVVDPIQSNMIDMRQQGLAAAPYRGKWPSLPLLPLPMRLTPSGLPDSKNKSRLPSLEEPAQPQPRDEECSTEVMATIAGGYAEGMTHSAWKAQLRGSQQLLTIEQGTRITVPTMVFGGKEAPRFASLHNDPLVVEMKIASIIVRPILIDMSSSVDTIT</sequence>
<evidence type="ECO:0000313" key="2">
    <source>
        <dbReference type="EMBL" id="KAJ8438783.1"/>
    </source>
</evidence>
<organism evidence="2 3">
    <name type="scientific">Carnegiea gigantea</name>
    <dbReference type="NCBI Taxonomy" id="171969"/>
    <lineage>
        <taxon>Eukaryota</taxon>
        <taxon>Viridiplantae</taxon>
        <taxon>Streptophyta</taxon>
        <taxon>Embryophyta</taxon>
        <taxon>Tracheophyta</taxon>
        <taxon>Spermatophyta</taxon>
        <taxon>Magnoliopsida</taxon>
        <taxon>eudicotyledons</taxon>
        <taxon>Gunneridae</taxon>
        <taxon>Pentapetalae</taxon>
        <taxon>Caryophyllales</taxon>
        <taxon>Cactineae</taxon>
        <taxon>Cactaceae</taxon>
        <taxon>Cactoideae</taxon>
        <taxon>Echinocereeae</taxon>
        <taxon>Carnegiea</taxon>
    </lineage>
</organism>
<dbReference type="EMBL" id="JAKOGI010000241">
    <property type="protein sequence ID" value="KAJ8438783.1"/>
    <property type="molecule type" value="Genomic_DNA"/>
</dbReference>
<proteinExistence type="predicted"/>
<gene>
    <name evidence="2" type="ORF">Cgig2_009901</name>
</gene>
<protein>
    <submittedName>
        <fullName evidence="2">Uncharacterized protein</fullName>
    </submittedName>
</protein>
<dbReference type="OrthoDB" id="1752268at2759"/>
<accession>A0A9Q1K9F2</accession>
<comment type="caution">
    <text evidence="2">The sequence shown here is derived from an EMBL/GenBank/DDBJ whole genome shotgun (WGS) entry which is preliminary data.</text>
</comment>
<evidence type="ECO:0000256" key="1">
    <source>
        <dbReference type="SAM" id="MobiDB-lite"/>
    </source>
</evidence>
<feature type="region of interest" description="Disordered" evidence="1">
    <location>
        <begin position="103"/>
        <end position="133"/>
    </location>
</feature>
<dbReference type="AlphaFoldDB" id="A0A9Q1K9F2"/>
<dbReference type="Proteomes" id="UP001153076">
    <property type="component" value="Unassembled WGS sequence"/>
</dbReference>
<evidence type="ECO:0000313" key="3">
    <source>
        <dbReference type="Proteomes" id="UP001153076"/>
    </source>
</evidence>
<keyword evidence="3" id="KW-1185">Reference proteome</keyword>
<reference evidence="2" key="1">
    <citation type="submission" date="2022-04" db="EMBL/GenBank/DDBJ databases">
        <title>Carnegiea gigantea Genome sequencing and assembly v2.</title>
        <authorList>
            <person name="Copetti D."/>
            <person name="Sanderson M.J."/>
            <person name="Burquez A."/>
            <person name="Wojciechowski M.F."/>
        </authorList>
    </citation>
    <scope>NUCLEOTIDE SEQUENCE</scope>
    <source>
        <strain evidence="2">SGP5-SGP5p</strain>
        <tissue evidence="2">Aerial part</tissue>
    </source>
</reference>
<name>A0A9Q1K9F2_9CARY</name>